<feature type="domain" description="6-phosphogluconate dehydrogenase NADP-binding" evidence="2">
    <location>
        <begin position="2"/>
        <end position="157"/>
    </location>
</feature>
<evidence type="ECO:0000313" key="5">
    <source>
        <dbReference type="Proteomes" id="UP000652219"/>
    </source>
</evidence>
<evidence type="ECO:0000259" key="3">
    <source>
        <dbReference type="Pfam" id="PF14833"/>
    </source>
</evidence>
<dbReference type="SUPFAM" id="SSF52096">
    <property type="entry name" value="ClpP/crotonase"/>
    <property type="match status" value="1"/>
</dbReference>
<dbReference type="InterPro" id="IPR002204">
    <property type="entry name" value="3-OH-isobutyrate_DH-rel_CS"/>
</dbReference>
<gene>
    <name evidence="4" type="ORF">CSOJ01_10233</name>
</gene>
<dbReference type="InterPro" id="IPR051265">
    <property type="entry name" value="HIBADH-related_NP60_sf"/>
</dbReference>
<dbReference type="CDD" id="cd06558">
    <property type="entry name" value="crotonase-like"/>
    <property type="match status" value="1"/>
</dbReference>
<evidence type="ECO:0000259" key="2">
    <source>
        <dbReference type="Pfam" id="PF03446"/>
    </source>
</evidence>
<evidence type="ECO:0000313" key="4">
    <source>
        <dbReference type="EMBL" id="KAF6804381.1"/>
    </source>
</evidence>
<dbReference type="EMBL" id="WIGN01000210">
    <property type="protein sequence ID" value="KAF6804381.1"/>
    <property type="molecule type" value="Genomic_DNA"/>
</dbReference>
<dbReference type="GO" id="GO:0050661">
    <property type="term" value="F:NADP binding"/>
    <property type="evidence" value="ECO:0007669"/>
    <property type="project" value="InterPro"/>
</dbReference>
<dbReference type="Proteomes" id="UP000652219">
    <property type="component" value="Unassembled WGS sequence"/>
</dbReference>
<dbReference type="SUPFAM" id="SSF48179">
    <property type="entry name" value="6-phosphogluconate dehydrogenase C-terminal domain-like"/>
    <property type="match status" value="1"/>
</dbReference>
<dbReference type="PROSITE" id="PS00895">
    <property type="entry name" value="3_HYDROXYISOBUT_DH"/>
    <property type="match status" value="1"/>
</dbReference>
<dbReference type="Gene3D" id="1.10.287.2460">
    <property type="match status" value="1"/>
</dbReference>
<name>A0A8H6J1L3_9PEZI</name>
<dbReference type="Pfam" id="PF00378">
    <property type="entry name" value="ECH_1"/>
    <property type="match status" value="1"/>
</dbReference>
<dbReference type="Gene3D" id="3.90.226.10">
    <property type="entry name" value="2-enoyl-CoA Hydratase, Chain A, domain 1"/>
    <property type="match status" value="1"/>
</dbReference>
<sequence>MRVGFLGLGVMGTPMALNLARRFPVTVWNRTASKYTPLTRAGAKVGETPARVVEESDIVFTMLFDGLALTSMFNDDFRRALRGKTLINTASVPVDVSQYVAEQVSKAGGDFVEMPVSGSKIPAEQGRLVGLLAGDPAVAERVRPFVEPLTAAAIYCGPIGFGLKTKYAANLYLCNITAALAESFGLAKAQGIDLEAFRQVLDAGPMASAYNKIKIAKILNQDWSPQASVKDCYNSTQLFIKAAKDANVRAPYAELCGSVYKEATESGLNEEDMISVGCPEHAVFGVFCRCFGVPLVDGGTVRLQAIVGLGRTLDMITGRPVGAQEALQMGLANRVVPKGKALEEATKIARQLLVFPQACMNTDRASCYYAAYDATSFENALSHEFDEGVKVISTESVRGAARFSSGAGRHGSFEEPKI</sequence>
<dbReference type="InterPro" id="IPR006115">
    <property type="entry name" value="6PGDH_NADP-bd"/>
</dbReference>
<organism evidence="4 5">
    <name type="scientific">Colletotrichum sojae</name>
    <dbReference type="NCBI Taxonomy" id="2175907"/>
    <lineage>
        <taxon>Eukaryota</taxon>
        <taxon>Fungi</taxon>
        <taxon>Dikarya</taxon>
        <taxon>Ascomycota</taxon>
        <taxon>Pezizomycotina</taxon>
        <taxon>Sordariomycetes</taxon>
        <taxon>Hypocreomycetidae</taxon>
        <taxon>Glomerellales</taxon>
        <taxon>Glomerellaceae</taxon>
        <taxon>Colletotrichum</taxon>
        <taxon>Colletotrichum orchidearum species complex</taxon>
    </lineage>
</organism>
<dbReference type="InterPro" id="IPR029045">
    <property type="entry name" value="ClpP/crotonase-like_dom_sf"/>
</dbReference>
<comment type="similarity">
    <text evidence="1">Belongs to the HIBADH-related family. NP60 subfamily.</text>
</comment>
<feature type="domain" description="3-hydroxyisobutyrate dehydrogenase-like NAD-binding" evidence="3">
    <location>
        <begin position="160"/>
        <end position="274"/>
    </location>
</feature>
<keyword evidence="5" id="KW-1185">Reference proteome</keyword>
<dbReference type="Pfam" id="PF03446">
    <property type="entry name" value="NAD_binding_2"/>
    <property type="match status" value="1"/>
</dbReference>
<reference evidence="4 5" key="1">
    <citation type="journal article" date="2020" name="Phytopathology">
        <title>Genome Sequence Resources of Colletotrichum truncatum, C. plurivorum, C. musicola, and C. sojae: Four Species Pathogenic to Soybean (Glycine max).</title>
        <authorList>
            <person name="Rogerio F."/>
            <person name="Boufleur T.R."/>
            <person name="Ciampi-Guillardi M."/>
            <person name="Sukno S.A."/>
            <person name="Thon M.R."/>
            <person name="Massola Junior N.S."/>
            <person name="Baroncelli R."/>
        </authorList>
    </citation>
    <scope>NUCLEOTIDE SEQUENCE [LARGE SCALE GENOMIC DNA]</scope>
    <source>
        <strain evidence="4 5">LFN0009</strain>
    </source>
</reference>
<dbReference type="InterPro" id="IPR008927">
    <property type="entry name" value="6-PGluconate_DH-like_C_sf"/>
</dbReference>
<dbReference type="GO" id="GO:0051287">
    <property type="term" value="F:NAD binding"/>
    <property type="evidence" value="ECO:0007669"/>
    <property type="project" value="InterPro"/>
</dbReference>
<dbReference type="InterPro" id="IPR001753">
    <property type="entry name" value="Enoyl-CoA_hydra/iso"/>
</dbReference>
<proteinExistence type="inferred from homology"/>
<dbReference type="SUPFAM" id="SSF51735">
    <property type="entry name" value="NAD(P)-binding Rossmann-fold domains"/>
    <property type="match status" value="1"/>
</dbReference>
<dbReference type="InterPro" id="IPR013328">
    <property type="entry name" value="6PGD_dom2"/>
</dbReference>
<dbReference type="Gene3D" id="3.40.50.720">
    <property type="entry name" value="NAD(P)-binding Rossmann-like Domain"/>
    <property type="match status" value="1"/>
</dbReference>
<dbReference type="InterPro" id="IPR029154">
    <property type="entry name" value="HIBADH-like_NADP-bd"/>
</dbReference>
<dbReference type="Pfam" id="PF14833">
    <property type="entry name" value="NAD_binding_11"/>
    <property type="match status" value="1"/>
</dbReference>
<dbReference type="GO" id="GO:0016491">
    <property type="term" value="F:oxidoreductase activity"/>
    <property type="evidence" value="ECO:0007669"/>
    <property type="project" value="InterPro"/>
</dbReference>
<dbReference type="Gene3D" id="1.10.1040.10">
    <property type="entry name" value="N-(1-d-carboxylethyl)-l-norvaline Dehydrogenase, domain 2"/>
    <property type="match status" value="1"/>
</dbReference>
<dbReference type="PANTHER" id="PTHR43580:SF2">
    <property type="entry name" value="CYTOKINE-LIKE NUCLEAR FACTOR N-PAC"/>
    <property type="match status" value="1"/>
</dbReference>
<protein>
    <submittedName>
        <fullName evidence="4">Nad-binding protein</fullName>
    </submittedName>
</protein>
<dbReference type="InterPro" id="IPR036291">
    <property type="entry name" value="NAD(P)-bd_dom_sf"/>
</dbReference>
<accession>A0A8H6J1L3</accession>
<comment type="caution">
    <text evidence="4">The sequence shown here is derived from an EMBL/GenBank/DDBJ whole genome shotgun (WGS) entry which is preliminary data.</text>
</comment>
<evidence type="ECO:0000256" key="1">
    <source>
        <dbReference type="ARBA" id="ARBA00007598"/>
    </source>
</evidence>
<dbReference type="PANTHER" id="PTHR43580">
    <property type="entry name" value="OXIDOREDUCTASE GLYR1-RELATED"/>
    <property type="match status" value="1"/>
</dbReference>
<dbReference type="AlphaFoldDB" id="A0A8H6J1L3"/>